<evidence type="ECO:0000313" key="11">
    <source>
        <dbReference type="EMBL" id="PSC68930.1"/>
    </source>
</evidence>
<dbReference type="AlphaFoldDB" id="A0A2P6V4A8"/>
<accession>A0A2P6V4A8</accession>
<comment type="similarity">
    <text evidence="2 9">Belongs to the class II aldolase/RraA-like family.</text>
</comment>
<feature type="region of interest" description="Disordered" evidence="10">
    <location>
        <begin position="24"/>
        <end position="46"/>
    </location>
</feature>
<dbReference type="CDD" id="cd16841">
    <property type="entry name" value="RraA_family"/>
    <property type="match status" value="1"/>
</dbReference>
<comment type="subunit">
    <text evidence="3 9">Homotrimer.</text>
</comment>
<protein>
    <recommendedName>
        <fullName evidence="9">4-hydroxy-4-methyl-2-oxoglutarate aldolase</fullName>
        <shortName evidence="9">HMG aldolase</shortName>
        <ecNumber evidence="9">4.1.1.112</ecNumber>
        <ecNumber evidence="9">4.1.3.17</ecNumber>
    </recommendedName>
    <alternativeName>
        <fullName evidence="9">Oxaloacetate decarboxylase</fullName>
    </alternativeName>
</protein>
<dbReference type="Proteomes" id="UP000239649">
    <property type="component" value="Unassembled WGS sequence"/>
</dbReference>
<dbReference type="NCBIfam" id="TIGR01935">
    <property type="entry name" value="NOT-MenG"/>
    <property type="match status" value="1"/>
</dbReference>
<gene>
    <name evidence="11" type="ORF">C2E20_7469</name>
</gene>
<evidence type="ECO:0000256" key="7">
    <source>
        <dbReference type="ARBA" id="ARBA00047973"/>
    </source>
</evidence>
<dbReference type="PANTHER" id="PTHR33254">
    <property type="entry name" value="4-HYDROXY-4-METHYL-2-OXOGLUTARATE ALDOLASE 3-RELATED"/>
    <property type="match status" value="1"/>
</dbReference>
<feature type="binding site" evidence="8">
    <location>
        <position position="148"/>
    </location>
    <ligand>
        <name>Mg(2+)</name>
        <dbReference type="ChEBI" id="CHEBI:18420"/>
    </ligand>
</feature>
<proteinExistence type="inferred from homology"/>
<sequence>MLARAARTATQQWGAAAALGGARTVSAAAGPQSNHDPPPDPSRLGTADLCDVHHPEAVDVVSQPKIQIMQPLFRDFGGNIRFRGKAVTVKCFEANPLVRAALEEQGEGRVLVVDGGASMRCALLGDKIAEMAHKNRWSGIIINGCIRDSEDIGSMPLGVKALATYPLKSAKHDKGLRDVPISFAGVTVRAGDWVYADKDGVLVSPEELTLLSVISPDPCATMMMDGQGAEYLVHTNTYFEALVQLEVGQADSVGACAEACSAATTDCSTWSWCPTSEKEGCSVAYSLEPDGSAEADEAITFPPGACTLMATGSGDRTAFYKTRGQGVPFVSEVRITDWLLANGMLCQPTAAGDKTLMGYLYTALGEDGEPRPTFVFTTPDNETVLGEAVTAKEETYDVELAKPQDNALWLHSRNAAISLREAHAGAAEPLVERRVSGLVWYRRPVVDGWGRGSALAWVVRTDTKGGAAPGPSCTDDGADTQVPMTAYYTFYTCAPPPEDTEA</sequence>
<keyword evidence="5 9" id="KW-0456">Lyase</keyword>
<comment type="catalytic activity">
    <reaction evidence="7 9">
        <text>oxaloacetate + H(+) = pyruvate + CO2</text>
        <dbReference type="Rhea" id="RHEA:15641"/>
        <dbReference type="ChEBI" id="CHEBI:15361"/>
        <dbReference type="ChEBI" id="CHEBI:15378"/>
        <dbReference type="ChEBI" id="CHEBI:16452"/>
        <dbReference type="ChEBI" id="CHEBI:16526"/>
        <dbReference type="EC" id="4.1.1.112"/>
    </reaction>
</comment>
<organism evidence="11 12">
    <name type="scientific">Micractinium conductrix</name>
    <dbReference type="NCBI Taxonomy" id="554055"/>
    <lineage>
        <taxon>Eukaryota</taxon>
        <taxon>Viridiplantae</taxon>
        <taxon>Chlorophyta</taxon>
        <taxon>core chlorophytes</taxon>
        <taxon>Trebouxiophyceae</taxon>
        <taxon>Chlorellales</taxon>
        <taxon>Chlorellaceae</taxon>
        <taxon>Chlorella clade</taxon>
        <taxon>Micractinium</taxon>
    </lineage>
</organism>
<keyword evidence="4 8" id="KW-0479">Metal-binding</keyword>
<feature type="binding site" evidence="8">
    <location>
        <begin position="125"/>
        <end position="128"/>
    </location>
    <ligand>
        <name>substrate</name>
    </ligand>
</feature>
<evidence type="ECO:0000256" key="8">
    <source>
        <dbReference type="PIRSR" id="PIRSR605493-1"/>
    </source>
</evidence>
<dbReference type="EMBL" id="LHPF02000031">
    <property type="protein sequence ID" value="PSC68930.1"/>
    <property type="molecule type" value="Genomic_DNA"/>
</dbReference>
<dbReference type="GO" id="GO:0047443">
    <property type="term" value="F:4-hydroxy-4-methyl-2-oxoglutarate aldolase activity"/>
    <property type="evidence" value="ECO:0007669"/>
    <property type="project" value="UniProtKB-EC"/>
</dbReference>
<keyword evidence="8" id="KW-0460">Magnesium</keyword>
<dbReference type="SUPFAM" id="SSF89562">
    <property type="entry name" value="RraA-like"/>
    <property type="match status" value="1"/>
</dbReference>
<reference evidence="11 12" key="1">
    <citation type="journal article" date="2018" name="Plant J.">
        <title>Genome sequences of Chlorella sorokiniana UTEX 1602 and Micractinium conductrix SAG 241.80: implications to maltose excretion by a green alga.</title>
        <authorList>
            <person name="Arriola M.B."/>
            <person name="Velmurugan N."/>
            <person name="Zhang Y."/>
            <person name="Plunkett M.H."/>
            <person name="Hondzo H."/>
            <person name="Barney B.M."/>
        </authorList>
    </citation>
    <scope>NUCLEOTIDE SEQUENCE [LARGE SCALE GENOMIC DNA]</scope>
    <source>
        <strain evidence="11 12">SAG 241.80</strain>
    </source>
</reference>
<dbReference type="InterPro" id="IPR036704">
    <property type="entry name" value="RraA/RraA-like_sf"/>
</dbReference>
<dbReference type="STRING" id="554055.A0A2P6V4A8"/>
<comment type="function">
    <text evidence="6 9">Catalyzes the aldol cleavage of 4-hydroxy-4-methyl-2-oxoglutarate (HMG) into 2 molecules of pyruvate. Also contains a secondary oxaloacetate (OAA) decarboxylase activity due to the common pyruvate enolate transition state formed following C-C bond cleavage in the retro-aldol and decarboxylation reactions.</text>
</comment>
<dbReference type="Pfam" id="PF03737">
    <property type="entry name" value="RraA-like"/>
    <property type="match status" value="1"/>
</dbReference>
<dbReference type="Gene3D" id="3.50.30.40">
    <property type="entry name" value="Ribonuclease E inhibitor RraA/RraA-like"/>
    <property type="match status" value="1"/>
</dbReference>
<dbReference type="GO" id="GO:0008428">
    <property type="term" value="F:ribonuclease inhibitor activity"/>
    <property type="evidence" value="ECO:0007669"/>
    <property type="project" value="InterPro"/>
</dbReference>
<dbReference type="InterPro" id="IPR010203">
    <property type="entry name" value="RraA"/>
</dbReference>
<comment type="catalytic activity">
    <reaction evidence="1 9">
        <text>4-hydroxy-4-methyl-2-oxoglutarate = 2 pyruvate</text>
        <dbReference type="Rhea" id="RHEA:22748"/>
        <dbReference type="ChEBI" id="CHEBI:15361"/>
        <dbReference type="ChEBI" id="CHEBI:58276"/>
        <dbReference type="EC" id="4.1.3.17"/>
    </reaction>
</comment>
<dbReference type="PANTHER" id="PTHR33254:SF4">
    <property type="entry name" value="4-HYDROXY-4-METHYL-2-OXOGLUTARATE ALDOLASE 3-RELATED"/>
    <property type="match status" value="1"/>
</dbReference>
<comment type="cofactor">
    <cofactor evidence="8">
        <name>Mg(2+)</name>
        <dbReference type="ChEBI" id="CHEBI:18420"/>
    </cofactor>
</comment>
<evidence type="ECO:0000256" key="2">
    <source>
        <dbReference type="ARBA" id="ARBA00008621"/>
    </source>
</evidence>
<evidence type="ECO:0000256" key="1">
    <source>
        <dbReference type="ARBA" id="ARBA00001342"/>
    </source>
</evidence>
<dbReference type="GO" id="GO:0046872">
    <property type="term" value="F:metal ion binding"/>
    <property type="evidence" value="ECO:0007669"/>
    <property type="project" value="UniProtKB-KW"/>
</dbReference>
<dbReference type="GO" id="GO:0051252">
    <property type="term" value="P:regulation of RNA metabolic process"/>
    <property type="evidence" value="ECO:0007669"/>
    <property type="project" value="InterPro"/>
</dbReference>
<dbReference type="OrthoDB" id="1476984at2759"/>
<evidence type="ECO:0000256" key="9">
    <source>
        <dbReference type="RuleBase" id="RU004338"/>
    </source>
</evidence>
<evidence type="ECO:0000256" key="4">
    <source>
        <dbReference type="ARBA" id="ARBA00022723"/>
    </source>
</evidence>
<feature type="binding site" evidence="8">
    <location>
        <position position="147"/>
    </location>
    <ligand>
        <name>substrate</name>
    </ligand>
</feature>
<keyword evidence="12" id="KW-1185">Reference proteome</keyword>
<evidence type="ECO:0000313" key="12">
    <source>
        <dbReference type="Proteomes" id="UP000239649"/>
    </source>
</evidence>
<name>A0A2P6V4A8_9CHLO</name>
<dbReference type="EC" id="4.1.3.17" evidence="9"/>
<evidence type="ECO:0000256" key="5">
    <source>
        <dbReference type="ARBA" id="ARBA00023239"/>
    </source>
</evidence>
<comment type="caution">
    <text evidence="11">The sequence shown here is derived from an EMBL/GenBank/DDBJ whole genome shotgun (WGS) entry which is preliminary data.</text>
</comment>
<dbReference type="NCBIfam" id="NF006875">
    <property type="entry name" value="PRK09372.1"/>
    <property type="match status" value="1"/>
</dbReference>
<evidence type="ECO:0000256" key="3">
    <source>
        <dbReference type="ARBA" id="ARBA00011233"/>
    </source>
</evidence>
<comment type="cofactor">
    <cofactor evidence="9">
        <name>a divalent metal cation</name>
        <dbReference type="ChEBI" id="CHEBI:60240"/>
    </cofactor>
</comment>
<dbReference type="GO" id="GO:0008948">
    <property type="term" value="F:oxaloacetate decarboxylase activity"/>
    <property type="evidence" value="ECO:0007669"/>
    <property type="project" value="UniProtKB-EC"/>
</dbReference>
<dbReference type="EC" id="4.1.1.112" evidence="9"/>
<evidence type="ECO:0000256" key="10">
    <source>
        <dbReference type="SAM" id="MobiDB-lite"/>
    </source>
</evidence>
<dbReference type="InterPro" id="IPR005493">
    <property type="entry name" value="RraA/RraA-like"/>
</dbReference>
<evidence type="ECO:0000256" key="6">
    <source>
        <dbReference type="ARBA" id="ARBA00025046"/>
    </source>
</evidence>